<protein>
    <submittedName>
        <fullName evidence="1">Uncharacterized protein</fullName>
    </submittedName>
</protein>
<evidence type="ECO:0000313" key="1">
    <source>
        <dbReference type="EMBL" id="CRZ10261.1"/>
    </source>
</evidence>
<organism evidence="1">
    <name type="scientific">Spongospora subterranea</name>
    <dbReference type="NCBI Taxonomy" id="70186"/>
    <lineage>
        <taxon>Eukaryota</taxon>
        <taxon>Sar</taxon>
        <taxon>Rhizaria</taxon>
        <taxon>Endomyxa</taxon>
        <taxon>Phytomyxea</taxon>
        <taxon>Plasmodiophorida</taxon>
        <taxon>Plasmodiophoridae</taxon>
        <taxon>Spongospora</taxon>
    </lineage>
</organism>
<proteinExistence type="predicted"/>
<accession>A0A0H5R906</accession>
<name>A0A0H5R906_9EUKA</name>
<dbReference type="EMBL" id="HACM01009819">
    <property type="protein sequence ID" value="CRZ10261.1"/>
    <property type="molecule type" value="Transcribed_RNA"/>
</dbReference>
<dbReference type="AlphaFoldDB" id="A0A0H5R906"/>
<sequence>MSSTVFLVDCFPDDSPFRHNTIEIKRKPGLTFTYSRGFISECLEGIDEYKRITCDLTMDHVSMSTVCTGPEIHVHGSSSDIVVGPAPILDMQTWNSAVHCAVKELGSGSNLIIMLRHQHGVNDDDIVFDGESAPITVFESVQSVLGACQRDRPLKLTLIRIASDEEAERQVWSSSCTIITQSGFPRSFPLAYERYVVPVGQVYSACWELCQRHLNLRSINVSGIPMKKTRKQANIGKRFNVSFIFLDQSYTEFSRFEDQSEISSGVVQLGRSQWLARRSKDVFWSHAPANFEMSQAVFASSHLVTPSDLSSPLTLPLMKCVLTPSNYLFFSEGENEGPILIIGLHGTRIYLHVAAAGSQIYSQWDGQIVIPNGQESAIDQLTKIVRLATFRSCNSQELRRDVFLNCASMLVTPEDTQLLGTWKHSKLYSIYDSCVNALINSELTEKELKDLPVPLNVIQRVHTGNDNSMLPEDISRETAGLIYNSIWRNLTLIAAMTQSWSFGHATAAEMIRKTSPDGILPTIPNRFPPKSVFQTFWSSQETVFNPLPGVVNNINIS</sequence>
<reference evidence="1" key="1">
    <citation type="submission" date="2015-04" db="EMBL/GenBank/DDBJ databases">
        <title>The genome sequence of the plant pathogenic Rhizarian Plasmodiophora brassicae reveals insights in its biotrophic life cycle and the origin of chitin synthesis.</title>
        <authorList>
            <person name="Schwelm A."/>
            <person name="Fogelqvist J."/>
            <person name="Knaust A."/>
            <person name="Julke S."/>
            <person name="Lilja T."/>
            <person name="Dhandapani V."/>
            <person name="Bonilla-Rosso G."/>
            <person name="Karlsson M."/>
            <person name="Shevchenko A."/>
            <person name="Choi S.R."/>
            <person name="Kim H.G."/>
            <person name="Park J.Y."/>
            <person name="Lim Y.P."/>
            <person name="Ludwig-Muller J."/>
            <person name="Dixelius C."/>
        </authorList>
    </citation>
    <scope>NUCLEOTIDE SEQUENCE</scope>
    <source>
        <tissue evidence="1">Potato root galls</tissue>
    </source>
</reference>